<gene>
    <name evidence="1" type="ORF">O6H91_04G080300</name>
</gene>
<sequence>MHRLLESLKACLRCILSKQEKKRVPFFYTRSCILLVFFSFYVNTNTYWPIMAGPIPYYTILSASKGQKSVIANGVAASAKPDIIRSGIPVTPGKFIKQPLPLQEPLAYQSRHSSLVPAMNAEKVTFEPIIDRAKGKGFRACAYYPDNWHDVSGGSEHEPSSACLTAMVREFIEEANVDAKCGRAHYNCQIGNWDGVDVEPEEDDNDDTKSTSGGELTLEIIEGLVACISEEEQILLSNVKNAIQLVREQADQICEAEGAECSKGCLKRAFECSKGCLKGALVTKLREGGYNAAICKSKFDHQIKGFSGGGYHYIHVVLEDSRGIEQCLIVDTEFRCQFEIARPTQQYTSILQELPPIFVGKPERLQQMLDLMSVAVKASLRKRRMPLPPWRKAEYMRAKWFSPNKTTTSHQTSRARLLSHGELSCAAMKGFDWDFEFKNKIEVHVGTSDWKQTYKEKNA</sequence>
<name>A0ACC2DYM9_DIPCM</name>
<accession>A0ACC2DYM9</accession>
<organism evidence="1 2">
    <name type="scientific">Diphasiastrum complanatum</name>
    <name type="common">Issler's clubmoss</name>
    <name type="synonym">Lycopodium complanatum</name>
    <dbReference type="NCBI Taxonomy" id="34168"/>
    <lineage>
        <taxon>Eukaryota</taxon>
        <taxon>Viridiplantae</taxon>
        <taxon>Streptophyta</taxon>
        <taxon>Embryophyta</taxon>
        <taxon>Tracheophyta</taxon>
        <taxon>Lycopodiopsida</taxon>
        <taxon>Lycopodiales</taxon>
        <taxon>Lycopodiaceae</taxon>
        <taxon>Lycopodioideae</taxon>
        <taxon>Diphasiastrum</taxon>
    </lineage>
</organism>
<comment type="caution">
    <text evidence="1">The sequence shown here is derived from an EMBL/GenBank/DDBJ whole genome shotgun (WGS) entry which is preliminary data.</text>
</comment>
<dbReference type="Proteomes" id="UP001162992">
    <property type="component" value="Chromosome 4"/>
</dbReference>
<evidence type="ECO:0000313" key="1">
    <source>
        <dbReference type="EMBL" id="KAJ7559338.1"/>
    </source>
</evidence>
<reference evidence="2" key="1">
    <citation type="journal article" date="2024" name="Proc. Natl. Acad. Sci. U.S.A.">
        <title>Extraordinary preservation of gene collinearity over three hundred million years revealed in homosporous lycophytes.</title>
        <authorList>
            <person name="Li C."/>
            <person name="Wickell D."/>
            <person name="Kuo L.Y."/>
            <person name="Chen X."/>
            <person name="Nie B."/>
            <person name="Liao X."/>
            <person name="Peng D."/>
            <person name="Ji J."/>
            <person name="Jenkins J."/>
            <person name="Williams M."/>
            <person name="Shu S."/>
            <person name="Plott C."/>
            <person name="Barry K."/>
            <person name="Rajasekar S."/>
            <person name="Grimwood J."/>
            <person name="Han X."/>
            <person name="Sun S."/>
            <person name="Hou Z."/>
            <person name="He W."/>
            <person name="Dai G."/>
            <person name="Sun C."/>
            <person name="Schmutz J."/>
            <person name="Leebens-Mack J.H."/>
            <person name="Li F.W."/>
            <person name="Wang L."/>
        </authorList>
    </citation>
    <scope>NUCLEOTIDE SEQUENCE [LARGE SCALE GENOMIC DNA]</scope>
    <source>
        <strain evidence="2">cv. PW_Plant_1</strain>
    </source>
</reference>
<proteinExistence type="predicted"/>
<evidence type="ECO:0000313" key="2">
    <source>
        <dbReference type="Proteomes" id="UP001162992"/>
    </source>
</evidence>
<protein>
    <submittedName>
        <fullName evidence="1">Uncharacterized protein</fullName>
    </submittedName>
</protein>
<keyword evidence="2" id="KW-1185">Reference proteome</keyword>
<dbReference type="EMBL" id="CM055095">
    <property type="protein sequence ID" value="KAJ7559338.1"/>
    <property type="molecule type" value="Genomic_DNA"/>
</dbReference>